<name>A0ABZ0AY58_9BURK</name>
<accession>A0ABZ0AY58</accession>
<evidence type="ECO:0000259" key="1">
    <source>
        <dbReference type="Pfam" id="PF04773"/>
    </source>
</evidence>
<dbReference type="InterPro" id="IPR006860">
    <property type="entry name" value="FecR"/>
</dbReference>
<organism evidence="2 3">
    <name type="scientific">Rhodoferax mekongensis</name>
    <dbReference type="NCBI Taxonomy" id="3068341"/>
    <lineage>
        <taxon>Bacteria</taxon>
        <taxon>Pseudomonadati</taxon>
        <taxon>Pseudomonadota</taxon>
        <taxon>Betaproteobacteria</taxon>
        <taxon>Burkholderiales</taxon>
        <taxon>Comamonadaceae</taxon>
        <taxon>Rhodoferax</taxon>
    </lineage>
</organism>
<keyword evidence="3" id="KW-1185">Reference proteome</keyword>
<dbReference type="EMBL" id="CP132507">
    <property type="protein sequence ID" value="WNO04605.1"/>
    <property type="molecule type" value="Genomic_DNA"/>
</dbReference>
<dbReference type="PROSITE" id="PS51318">
    <property type="entry name" value="TAT"/>
    <property type="match status" value="1"/>
</dbReference>
<gene>
    <name evidence="2" type="ORF">RAN89_17185</name>
</gene>
<proteinExistence type="predicted"/>
<reference evidence="2 3" key="1">
    <citation type="submission" date="2023-08" db="EMBL/GenBank/DDBJ databases">
        <title>Rhodoferax potami sp. nov. and Rhodoferax mekongensis sp. nov., isolated from the Mekong River in Thailand.</title>
        <authorList>
            <person name="Kitikhun S."/>
            <person name="Charoenyingcharoen P."/>
            <person name="Siriarchawattana P."/>
            <person name="Likhitrattanapisal S."/>
            <person name="Nilsakha T."/>
            <person name="Chanpet A."/>
            <person name="Rattanawaree P."/>
            <person name="Ingsriswang S."/>
        </authorList>
    </citation>
    <scope>NUCLEOTIDE SEQUENCE [LARGE SCALE GENOMIC DNA]</scope>
    <source>
        <strain evidence="2 3">TBRC 17307</strain>
    </source>
</reference>
<feature type="domain" description="FecR protein" evidence="1">
    <location>
        <begin position="59"/>
        <end position="132"/>
    </location>
</feature>
<dbReference type="RefSeq" id="WP_313867440.1">
    <property type="nucleotide sequence ID" value="NZ_CP132507.1"/>
</dbReference>
<dbReference type="Proteomes" id="UP001302257">
    <property type="component" value="Chromosome"/>
</dbReference>
<evidence type="ECO:0000313" key="2">
    <source>
        <dbReference type="EMBL" id="WNO04605.1"/>
    </source>
</evidence>
<dbReference type="InterPro" id="IPR006311">
    <property type="entry name" value="TAT_signal"/>
</dbReference>
<sequence length="218" mass="23605">MSTRRQFISTSVGLASIAGLADALAMGQKPLQSGIRRIKGDVRLNGSPARVDQAVLPGDTIATGANSEVLYVMANNAYLMRDNSVIQFVQDGAVGVLRLITGKVLAVFGPGPKRLETPAATIGIRGTACYMETMEAKLYFCLCYGTADIQPLADATQARTLTTHYHDAPLYIGREAGRHLMEPAPVINHRDLELIMLEEAVGRQPPFMQRANRDSNGY</sequence>
<evidence type="ECO:0000313" key="3">
    <source>
        <dbReference type="Proteomes" id="UP001302257"/>
    </source>
</evidence>
<dbReference type="Pfam" id="PF04773">
    <property type="entry name" value="FecR"/>
    <property type="match status" value="1"/>
</dbReference>
<protein>
    <submittedName>
        <fullName evidence="2">FecR family protein</fullName>
    </submittedName>
</protein>